<dbReference type="AlphaFoldDB" id="A0A915I9C4"/>
<dbReference type="WBParaSite" id="nRc.2.0.1.t10368-RA">
    <property type="protein sequence ID" value="nRc.2.0.1.t10368-RA"/>
    <property type="gene ID" value="nRc.2.0.1.g10368"/>
</dbReference>
<accession>A0A915I9C4</accession>
<keyword evidence="1" id="KW-1185">Reference proteome</keyword>
<sequence>MMLPKPAAAIVEIPKMMPNVWSIYSPAMIMSKLSKMPNPTNAMNYDTKVLKIYTYFGQCYRPSVDASADTIGGVEDASASIDGKLSVIGPSLLPLEFSDNFDYLR</sequence>
<organism evidence="1 2">
    <name type="scientific">Romanomermis culicivorax</name>
    <name type="common">Nematode worm</name>
    <dbReference type="NCBI Taxonomy" id="13658"/>
    <lineage>
        <taxon>Eukaryota</taxon>
        <taxon>Metazoa</taxon>
        <taxon>Ecdysozoa</taxon>
        <taxon>Nematoda</taxon>
        <taxon>Enoplea</taxon>
        <taxon>Dorylaimia</taxon>
        <taxon>Mermithida</taxon>
        <taxon>Mermithoidea</taxon>
        <taxon>Mermithidae</taxon>
        <taxon>Romanomermis</taxon>
    </lineage>
</organism>
<evidence type="ECO:0000313" key="1">
    <source>
        <dbReference type="Proteomes" id="UP000887565"/>
    </source>
</evidence>
<name>A0A915I9C4_ROMCU</name>
<protein>
    <submittedName>
        <fullName evidence="2">Uncharacterized protein</fullName>
    </submittedName>
</protein>
<dbReference type="Proteomes" id="UP000887565">
    <property type="component" value="Unplaced"/>
</dbReference>
<evidence type="ECO:0000313" key="2">
    <source>
        <dbReference type="WBParaSite" id="nRc.2.0.1.t10368-RA"/>
    </source>
</evidence>
<proteinExistence type="predicted"/>
<reference evidence="2" key="1">
    <citation type="submission" date="2022-11" db="UniProtKB">
        <authorList>
            <consortium name="WormBaseParasite"/>
        </authorList>
    </citation>
    <scope>IDENTIFICATION</scope>
</reference>